<evidence type="ECO:0000313" key="2">
    <source>
        <dbReference type="Proteomes" id="UP000582231"/>
    </source>
</evidence>
<accession>A0A852RDM0</accession>
<comment type="caution">
    <text evidence="1">The sequence shown here is derived from an EMBL/GenBank/DDBJ whole genome shotgun (WGS) entry which is preliminary data.</text>
</comment>
<evidence type="ECO:0000313" key="1">
    <source>
        <dbReference type="EMBL" id="NYD33113.1"/>
    </source>
</evidence>
<dbReference type="AlphaFoldDB" id="A0A852RDM0"/>
<dbReference type="Proteomes" id="UP000582231">
    <property type="component" value="Unassembled WGS sequence"/>
</dbReference>
<proteinExistence type="predicted"/>
<dbReference type="RefSeq" id="WP_179729206.1">
    <property type="nucleotide sequence ID" value="NZ_BAABEF010000001.1"/>
</dbReference>
<protein>
    <submittedName>
        <fullName evidence="1">Uncharacterized protein</fullName>
    </submittedName>
</protein>
<sequence>MRRAGTLAVGVLLTLLAGCGTTPGPGHVAATDLEDLPGVREAALKRVALDTDYYGYHGVVDMDRDATADQVAAVLDELARWKRSLAPEYDEVTTAVLLGAGTTDLYDAAWLDGSAAGIGRLRDHAGNRADADLLVRATAALGLPVTIQEGEWDVVTPTPRETAAVIATHADLAGVPDLVVRPAFPPPDTDWWDGSGSLGASPRLTPDLLTAYDRVVDSTHLLTEGEAAVRFVGNPSRLMLGEEVDEAGHVVEPPVGTVQVQVDVRLPGGAGPRTRQPRLVDDPLWPMVRAQLDLLREQPAGSQLWIWLQFTRPGGIPYDAGRSLVEVTRGEDVPKTARTPWNLEASAYLNR</sequence>
<reference evidence="1 2" key="1">
    <citation type="submission" date="2020-07" db="EMBL/GenBank/DDBJ databases">
        <title>Sequencing the genomes of 1000 actinobacteria strains.</title>
        <authorList>
            <person name="Klenk H.-P."/>
        </authorList>
    </citation>
    <scope>NUCLEOTIDE SEQUENCE [LARGE SCALE GENOMIC DNA]</scope>
    <source>
        <strain evidence="1 2">DSM 19082</strain>
    </source>
</reference>
<keyword evidence="2" id="KW-1185">Reference proteome</keyword>
<organism evidence="1 2">
    <name type="scientific">Nocardioides kongjuensis</name>
    <dbReference type="NCBI Taxonomy" id="349522"/>
    <lineage>
        <taxon>Bacteria</taxon>
        <taxon>Bacillati</taxon>
        <taxon>Actinomycetota</taxon>
        <taxon>Actinomycetes</taxon>
        <taxon>Propionibacteriales</taxon>
        <taxon>Nocardioidaceae</taxon>
        <taxon>Nocardioides</taxon>
    </lineage>
</organism>
<dbReference type="PROSITE" id="PS51257">
    <property type="entry name" value="PROKAR_LIPOPROTEIN"/>
    <property type="match status" value="1"/>
</dbReference>
<name>A0A852RDM0_9ACTN</name>
<dbReference type="EMBL" id="JACCBF010000001">
    <property type="protein sequence ID" value="NYD33113.1"/>
    <property type="molecule type" value="Genomic_DNA"/>
</dbReference>
<gene>
    <name evidence="1" type="ORF">BJ958_004659</name>
</gene>